<dbReference type="AlphaFoldDB" id="A0A0N0RFS5"/>
<dbReference type="EC" id="1.1.1.100" evidence="3"/>
<gene>
    <name evidence="3" type="primary">fabG</name>
    <name evidence="3" type="ORF">ARMA_2031</name>
    <name evidence="4" type="ORF">SE16_01960</name>
</gene>
<keyword evidence="2 3" id="KW-0560">Oxidoreductase</keyword>
<evidence type="ECO:0000313" key="6">
    <source>
        <dbReference type="Proteomes" id="UP000050502"/>
    </source>
</evidence>
<reference evidence="5" key="3">
    <citation type="submission" date="2015-08" db="EMBL/GenBank/DDBJ databases">
        <title>Draft Genome Sequence of a Heterotrophic Facultative Anaerobic Bacterium Ardenticatena maritima Strain 110S.</title>
        <authorList>
            <person name="Kawaichi S."/>
            <person name="Yoshida T."/>
            <person name="Sako Y."/>
            <person name="Nakamura R."/>
        </authorList>
    </citation>
    <scope>NUCLEOTIDE SEQUENCE [LARGE SCALE GENOMIC DNA]</scope>
    <source>
        <strain evidence="5">110S</strain>
    </source>
</reference>
<evidence type="ECO:0000313" key="4">
    <source>
        <dbReference type="EMBL" id="KPL89265.1"/>
    </source>
</evidence>
<comment type="caution">
    <text evidence="3">The sequence shown here is derived from an EMBL/GenBank/DDBJ whole genome shotgun (WGS) entry which is preliminary data.</text>
</comment>
<comment type="similarity">
    <text evidence="1">Belongs to the short-chain dehydrogenases/reductases (SDR) family.</text>
</comment>
<dbReference type="PRINTS" id="PR00081">
    <property type="entry name" value="GDHRDH"/>
</dbReference>
<dbReference type="SUPFAM" id="SSF51735">
    <property type="entry name" value="NAD(P)-binding Rossmann-fold domains"/>
    <property type="match status" value="1"/>
</dbReference>
<dbReference type="Proteomes" id="UP000050502">
    <property type="component" value="Unassembled WGS sequence"/>
</dbReference>
<dbReference type="STRING" id="872965.SE16_01960"/>
<evidence type="ECO:0000313" key="5">
    <source>
        <dbReference type="Proteomes" id="UP000037784"/>
    </source>
</evidence>
<evidence type="ECO:0000313" key="3">
    <source>
        <dbReference type="EMBL" id="GAP63608.1"/>
    </source>
</evidence>
<dbReference type="InterPro" id="IPR036291">
    <property type="entry name" value="NAD(P)-bd_dom_sf"/>
</dbReference>
<accession>A0A0N0RFS5</accession>
<dbReference type="Gene3D" id="3.40.50.720">
    <property type="entry name" value="NAD(P)-binding Rossmann-like Domain"/>
    <property type="match status" value="1"/>
</dbReference>
<sequence>MDLGIQGKVALVAAASRGLGFASAYRLAQEGARVAICSHSQERVNAAAERIRAETGADVLPVVADLNRAEEIERLVATVRETWGAPLILVTNNGGPPSGMPLDFTDEEWHAAFNQVFFSALRLIRLTVPDMERAGWGRIVNITSMSVKQPIDTLVLSNATRAALVAFAKTLSNVLAPKGITVNNICPGPIETERLQHLMQAAVEREGISWEEARQRWTSTIPMGRLGRPEEFGDVVAFLCSERASFVTGATIQVDGGAVKSLL</sequence>
<dbReference type="InterPro" id="IPR002347">
    <property type="entry name" value="SDR_fam"/>
</dbReference>
<dbReference type="EMBL" id="LGKN01000003">
    <property type="protein sequence ID" value="KPL89265.1"/>
    <property type="molecule type" value="Genomic_DNA"/>
</dbReference>
<dbReference type="Pfam" id="PF13561">
    <property type="entry name" value="adh_short_C2"/>
    <property type="match status" value="1"/>
</dbReference>
<dbReference type="FunCoup" id="A0A0N0RFS5">
    <property type="interactions" value="13"/>
</dbReference>
<evidence type="ECO:0000256" key="1">
    <source>
        <dbReference type="ARBA" id="ARBA00006484"/>
    </source>
</evidence>
<dbReference type="OrthoDB" id="9803333at2"/>
<organism evidence="3 5">
    <name type="scientific">Ardenticatena maritima</name>
    <dbReference type="NCBI Taxonomy" id="872965"/>
    <lineage>
        <taxon>Bacteria</taxon>
        <taxon>Bacillati</taxon>
        <taxon>Chloroflexota</taxon>
        <taxon>Ardenticatenia</taxon>
        <taxon>Ardenticatenales</taxon>
        <taxon>Ardenticatenaceae</taxon>
        <taxon>Ardenticatena</taxon>
    </lineage>
</organism>
<dbReference type="InParanoid" id="A0A0N0RFS5"/>
<evidence type="ECO:0000256" key="2">
    <source>
        <dbReference type="ARBA" id="ARBA00023002"/>
    </source>
</evidence>
<dbReference type="InterPro" id="IPR050259">
    <property type="entry name" value="SDR"/>
</dbReference>
<reference evidence="3 5" key="1">
    <citation type="journal article" date="2015" name="Genome Announc.">
        <title>Draft Genome Sequence of a Heterotrophic Facultative Anaerobic Thermophilic Bacterium, Ardenticatena maritima Strain 110ST.</title>
        <authorList>
            <person name="Kawaichi S."/>
            <person name="Yoshida T."/>
            <person name="Sako Y."/>
            <person name="Nakamura R."/>
        </authorList>
    </citation>
    <scope>NUCLEOTIDE SEQUENCE [LARGE SCALE GENOMIC DNA]</scope>
    <source>
        <strain evidence="3 5">110S</strain>
    </source>
</reference>
<dbReference type="PATRIC" id="fig|872965.6.peg.339"/>
<dbReference type="EMBL" id="BBZA01000176">
    <property type="protein sequence ID" value="GAP63608.1"/>
    <property type="molecule type" value="Genomic_DNA"/>
</dbReference>
<dbReference type="RefSeq" id="WP_054493419.1">
    <property type="nucleotide sequence ID" value="NZ_BBZA01000176.1"/>
</dbReference>
<dbReference type="CDD" id="cd05344">
    <property type="entry name" value="BKR_like_SDR_like"/>
    <property type="match status" value="1"/>
</dbReference>
<dbReference type="Proteomes" id="UP000037784">
    <property type="component" value="Unassembled WGS sequence"/>
</dbReference>
<dbReference type="GO" id="GO:0004316">
    <property type="term" value="F:3-oxoacyl-[acyl-carrier-protein] reductase (NADPH) activity"/>
    <property type="evidence" value="ECO:0007669"/>
    <property type="project" value="UniProtKB-EC"/>
</dbReference>
<reference evidence="4 6" key="2">
    <citation type="submission" date="2015-07" db="EMBL/GenBank/DDBJ databases">
        <title>Whole genome sequence of Ardenticatena maritima DSM 23922.</title>
        <authorList>
            <person name="Hemp J."/>
            <person name="Ward L.M."/>
            <person name="Pace L.A."/>
            <person name="Fischer W.W."/>
        </authorList>
    </citation>
    <scope>NUCLEOTIDE SEQUENCE [LARGE SCALE GENOMIC DNA]</scope>
    <source>
        <strain evidence="4 6">110S</strain>
    </source>
</reference>
<name>A0A0N0RFS5_9CHLR</name>
<keyword evidence="5" id="KW-1185">Reference proteome</keyword>
<proteinExistence type="inferred from homology"/>
<dbReference type="PANTHER" id="PTHR42879">
    <property type="entry name" value="3-OXOACYL-(ACYL-CARRIER-PROTEIN) REDUCTASE"/>
    <property type="match status" value="1"/>
</dbReference>
<dbReference type="PANTHER" id="PTHR42879:SF6">
    <property type="entry name" value="NADPH-DEPENDENT REDUCTASE BACG"/>
    <property type="match status" value="1"/>
</dbReference>
<dbReference type="FunFam" id="3.40.50.720:FF:000084">
    <property type="entry name" value="Short-chain dehydrogenase reductase"/>
    <property type="match status" value="1"/>
</dbReference>
<protein>
    <submittedName>
        <fullName evidence="3">3-oxoacyl-[acyl-carrier protein] reductase</fullName>
        <ecNumber evidence="3">1.1.1.100</ecNumber>
    </submittedName>
    <submittedName>
        <fullName evidence="4">Short-chain dehydrogenase</fullName>
    </submittedName>
</protein>